<protein>
    <submittedName>
        <fullName evidence="1">Uncharacterized protein</fullName>
    </submittedName>
</protein>
<dbReference type="EMBL" id="MIPY01000041">
    <property type="protein sequence ID" value="OES25642.1"/>
    <property type="molecule type" value="Genomic_DNA"/>
</dbReference>
<comment type="caution">
    <text evidence="1">The sequence shown here is derived from an EMBL/GenBank/DDBJ whole genome shotgun (WGS) entry which is preliminary data.</text>
</comment>
<keyword evidence="2" id="KW-1185">Reference proteome</keyword>
<evidence type="ECO:0000313" key="1">
    <source>
        <dbReference type="EMBL" id="OES25642.1"/>
    </source>
</evidence>
<dbReference type="AlphaFoldDB" id="A0AB36FSN5"/>
<proteinExistence type="predicted"/>
<reference evidence="1 2" key="1">
    <citation type="submission" date="2016-09" db="EMBL/GenBank/DDBJ databases">
        <title>Draft Genome Sequence of four Alteromonas macleodii strains isolated from copper coupons and grown long-term at elevated copper levels.</title>
        <authorList>
            <person name="Cusick K."/>
            <person name="Dale J."/>
            <person name="Little B."/>
            <person name="Biffinger J."/>
        </authorList>
    </citation>
    <scope>NUCLEOTIDE SEQUENCE [LARGE SCALE GENOMIC DNA]</scope>
    <source>
        <strain evidence="1 2">KCP01</strain>
    </source>
</reference>
<dbReference type="Proteomes" id="UP000095392">
    <property type="component" value="Unassembled WGS sequence"/>
</dbReference>
<sequence length="67" mass="7685">MIAQESIAEPLKFVVVAINSNTQMAYAKRHGRIDELITWRLDNLAKILKKHGVDSFETQYQKIGINK</sequence>
<name>A0AB36FSN5_ALTMA</name>
<organism evidence="1 2">
    <name type="scientific">Alteromonas macleodii</name>
    <name type="common">Pseudoalteromonas macleodii</name>
    <dbReference type="NCBI Taxonomy" id="28108"/>
    <lineage>
        <taxon>Bacteria</taxon>
        <taxon>Pseudomonadati</taxon>
        <taxon>Pseudomonadota</taxon>
        <taxon>Gammaproteobacteria</taxon>
        <taxon>Alteromonadales</taxon>
        <taxon>Alteromonadaceae</taxon>
        <taxon>Alteromonas/Salinimonas group</taxon>
        <taxon>Alteromonas</taxon>
    </lineage>
</organism>
<evidence type="ECO:0000313" key="2">
    <source>
        <dbReference type="Proteomes" id="UP000095392"/>
    </source>
</evidence>
<accession>A0AB36FSN5</accession>
<gene>
    <name evidence="1" type="ORF">BFV95_4324</name>
</gene>